<evidence type="ECO:0000259" key="2">
    <source>
        <dbReference type="Pfam" id="PF02627"/>
    </source>
</evidence>
<gene>
    <name evidence="3" type="ORF">NLI96_g2354</name>
</gene>
<dbReference type="PANTHER" id="PTHR34846:SF11">
    <property type="entry name" value="4-CARBOXYMUCONOLACTONE DECARBOXYLASE FAMILY PROTEIN (AFU_ORTHOLOGUE AFUA_6G11590)"/>
    <property type="match status" value="1"/>
</dbReference>
<feature type="chain" id="PRO_5042162181" description="Carboxymuconolactone decarboxylase-like domain-containing protein" evidence="1">
    <location>
        <begin position="20"/>
        <end position="261"/>
    </location>
</feature>
<evidence type="ECO:0000256" key="1">
    <source>
        <dbReference type="SAM" id="SignalP"/>
    </source>
</evidence>
<dbReference type="InterPro" id="IPR029032">
    <property type="entry name" value="AhpD-like"/>
</dbReference>
<dbReference type="Pfam" id="PF02627">
    <property type="entry name" value="CMD"/>
    <property type="match status" value="1"/>
</dbReference>
<dbReference type="AlphaFoldDB" id="A0AAD5YM31"/>
<dbReference type="EMBL" id="JANAWD010000052">
    <property type="protein sequence ID" value="KAJ3489127.1"/>
    <property type="molecule type" value="Genomic_DNA"/>
</dbReference>
<sequence length="261" mass="28233">MLAHAILILFAHLFAYVFPDSPLVAPGVHAQRVLGKRDDNLPARVPYVFPAPGSDPVADAFRERRVNGTLLDLDGVLCASLPFLSRRTFPTDEHCFFQRSSRLNAEAVASGWNSLFSVIRDNNSIPADLRELLILRSAVLNGAAYQWIQHEPEGRAAGLTTAQLSEIRNLPPLTGSSPSSTTPIGTNSNLTPSQAAALVFADFVTKEVKVPTSVFDSLKSFLSDRQMVEAVATVGGYNFVSRFVVALDVDGKMDTPVPVPS</sequence>
<keyword evidence="4" id="KW-1185">Reference proteome</keyword>
<dbReference type="GO" id="GO:0051920">
    <property type="term" value="F:peroxiredoxin activity"/>
    <property type="evidence" value="ECO:0007669"/>
    <property type="project" value="InterPro"/>
</dbReference>
<feature type="signal peptide" evidence="1">
    <location>
        <begin position="1"/>
        <end position="19"/>
    </location>
</feature>
<proteinExistence type="predicted"/>
<dbReference type="SUPFAM" id="SSF69118">
    <property type="entry name" value="AhpD-like"/>
    <property type="match status" value="1"/>
</dbReference>
<feature type="domain" description="Carboxymuconolactone decarboxylase-like" evidence="2">
    <location>
        <begin position="111"/>
        <end position="168"/>
    </location>
</feature>
<protein>
    <recommendedName>
        <fullName evidence="2">Carboxymuconolactone decarboxylase-like domain-containing protein</fullName>
    </recommendedName>
</protein>
<dbReference type="Proteomes" id="UP001212997">
    <property type="component" value="Unassembled WGS sequence"/>
</dbReference>
<evidence type="ECO:0000313" key="4">
    <source>
        <dbReference type="Proteomes" id="UP001212997"/>
    </source>
</evidence>
<accession>A0AAD5YM31</accession>
<name>A0AAD5YM31_9APHY</name>
<comment type="caution">
    <text evidence="3">The sequence shown here is derived from an EMBL/GenBank/DDBJ whole genome shotgun (WGS) entry which is preliminary data.</text>
</comment>
<dbReference type="Gene3D" id="1.20.1290.10">
    <property type="entry name" value="AhpD-like"/>
    <property type="match status" value="1"/>
</dbReference>
<organism evidence="3 4">
    <name type="scientific">Meripilus lineatus</name>
    <dbReference type="NCBI Taxonomy" id="2056292"/>
    <lineage>
        <taxon>Eukaryota</taxon>
        <taxon>Fungi</taxon>
        <taxon>Dikarya</taxon>
        <taxon>Basidiomycota</taxon>
        <taxon>Agaricomycotina</taxon>
        <taxon>Agaricomycetes</taxon>
        <taxon>Polyporales</taxon>
        <taxon>Meripilaceae</taxon>
        <taxon>Meripilus</taxon>
    </lineage>
</organism>
<keyword evidence="1" id="KW-0732">Signal</keyword>
<reference evidence="3" key="1">
    <citation type="submission" date="2022-07" db="EMBL/GenBank/DDBJ databases">
        <title>Genome Sequence of Physisporinus lineatus.</title>
        <authorList>
            <person name="Buettner E."/>
        </authorList>
    </citation>
    <scope>NUCLEOTIDE SEQUENCE</scope>
    <source>
        <strain evidence="3">VT162</strain>
    </source>
</reference>
<evidence type="ECO:0000313" key="3">
    <source>
        <dbReference type="EMBL" id="KAJ3489127.1"/>
    </source>
</evidence>
<dbReference type="InterPro" id="IPR003779">
    <property type="entry name" value="CMD-like"/>
</dbReference>
<dbReference type="PANTHER" id="PTHR34846">
    <property type="entry name" value="4-CARBOXYMUCONOLACTONE DECARBOXYLASE FAMILY PROTEIN (AFU_ORTHOLOGUE AFUA_6G11590)"/>
    <property type="match status" value="1"/>
</dbReference>